<protein>
    <submittedName>
        <fullName evidence="4">DUF4357 domain-containing protein</fullName>
    </submittedName>
</protein>
<evidence type="ECO:0000313" key="5">
    <source>
        <dbReference type="Proteomes" id="UP001276150"/>
    </source>
</evidence>
<feature type="compositionally biased region" description="Basic residues" evidence="1">
    <location>
        <begin position="355"/>
        <end position="366"/>
    </location>
</feature>
<dbReference type="RefSeq" id="WP_317638866.1">
    <property type="nucleotide sequence ID" value="NZ_JAPMIV010000003.1"/>
</dbReference>
<gene>
    <name evidence="4" type="ORF">ORD21_02950</name>
</gene>
<evidence type="ECO:0000313" key="4">
    <source>
        <dbReference type="EMBL" id="MDV6373555.1"/>
    </source>
</evidence>
<evidence type="ECO:0000256" key="1">
    <source>
        <dbReference type="SAM" id="MobiDB-lite"/>
    </source>
</evidence>
<feature type="domain" description="Type I restriction enzyme R protein N-terminal" evidence="2">
    <location>
        <begin position="27"/>
        <end position="118"/>
    </location>
</feature>
<evidence type="ECO:0000259" key="2">
    <source>
        <dbReference type="Pfam" id="PF13588"/>
    </source>
</evidence>
<organism evidence="4 5">
    <name type="scientific">Deinococcus arenicola</name>
    <dbReference type="NCBI Taxonomy" id="2994950"/>
    <lineage>
        <taxon>Bacteria</taxon>
        <taxon>Thermotogati</taxon>
        <taxon>Deinococcota</taxon>
        <taxon>Deinococci</taxon>
        <taxon>Deinococcales</taxon>
        <taxon>Deinococcaceae</taxon>
        <taxon>Deinococcus</taxon>
    </lineage>
</organism>
<name>A0ABU4DM90_9DEIO</name>
<feature type="region of interest" description="Disordered" evidence="1">
    <location>
        <begin position="346"/>
        <end position="366"/>
    </location>
</feature>
<dbReference type="EMBL" id="JAPMIV010000003">
    <property type="protein sequence ID" value="MDV6373555.1"/>
    <property type="molecule type" value="Genomic_DNA"/>
</dbReference>
<comment type="caution">
    <text evidence="4">The sequence shown here is derived from an EMBL/GenBank/DDBJ whole genome shotgun (WGS) entry which is preliminary data.</text>
</comment>
<proteinExistence type="predicted"/>
<feature type="domain" description="DUF4357" evidence="3">
    <location>
        <begin position="300"/>
        <end position="352"/>
    </location>
</feature>
<accession>A0ABU4DM90</accession>
<keyword evidence="5" id="KW-1185">Reference proteome</keyword>
<evidence type="ECO:0000259" key="3">
    <source>
        <dbReference type="Pfam" id="PF14267"/>
    </source>
</evidence>
<reference evidence="4 5" key="1">
    <citation type="submission" date="2022-11" db="EMBL/GenBank/DDBJ databases">
        <title>Deinococcus ZS9-10, Low Temperature and Draught-tolerating, UV-resistant Bacteria from Continental Antarctica.</title>
        <authorList>
            <person name="Cheng L."/>
        </authorList>
    </citation>
    <scope>NUCLEOTIDE SEQUENCE [LARGE SCALE GENOMIC DNA]</scope>
    <source>
        <strain evidence="4 5">ZS9-10</strain>
    </source>
</reference>
<dbReference type="Pfam" id="PF14267">
    <property type="entry name" value="DUF4357"/>
    <property type="match status" value="1"/>
</dbReference>
<dbReference type="InterPro" id="IPR025579">
    <property type="entry name" value="DUF4357"/>
</dbReference>
<sequence length="366" mass="40183">MAGAQRQIRQAVEGIETWLAHSPHPGEAIVRQAIVLRLLHAAGFDIWNPAEVVPEETNATGHRSDFLIRAGSGKFALEIKGMNITLGAQQFQQASTYAVNEGTRWAIVTNGRVWIAIDEHLPGKWEQRVALKLELGQEGQTFSEDLAALLDAEMWRADGFAGAVQVIRSRQQQRLDEARIRREKTAVVQEIQVKYGISTFALAADAAVRMNELTEAERDVLLGVPVQQSKAKPLPVPFPIVEDSEGGAEEIHFTYQIHGAEAHAVYNPPDGNWTVKAGSTALNRVLGEGGTNATGVKGRRQSYFDSGQLIEKSPELLEYVTDVIYTSASTPAIDIAGASRNGWECWKDSEGRPAQYHRSKPKSQPT</sequence>
<dbReference type="Proteomes" id="UP001276150">
    <property type="component" value="Unassembled WGS sequence"/>
</dbReference>
<dbReference type="Pfam" id="PF13588">
    <property type="entry name" value="HSDR_N_2"/>
    <property type="match status" value="1"/>
</dbReference>
<dbReference type="InterPro" id="IPR029464">
    <property type="entry name" value="HSDR_N"/>
</dbReference>